<comment type="caution">
    <text evidence="9">The sequence shown here is derived from an EMBL/GenBank/DDBJ whole genome shotgun (WGS) entry which is preliminary data.</text>
</comment>
<proteinExistence type="predicted"/>
<reference evidence="9 10" key="1">
    <citation type="submission" date="2019-05" db="EMBL/GenBank/DDBJ databases">
        <title>Culicoidintestinum kansasii gen. nov., sp. nov. from the gastrointestinal tract of the biting midge, Culicoides sonorensis.</title>
        <authorList>
            <person name="Neupane S."/>
            <person name="Ghosh A."/>
            <person name="Gunther S."/>
            <person name="Martin K."/>
            <person name="Zurek L."/>
        </authorList>
    </citation>
    <scope>NUCLEOTIDE SEQUENCE [LARGE SCALE GENOMIC DNA]</scope>
    <source>
        <strain evidence="9 10">CS-1</strain>
    </source>
</reference>
<dbReference type="Pfam" id="PF06458">
    <property type="entry name" value="MucBP"/>
    <property type="match status" value="1"/>
</dbReference>
<gene>
    <name evidence="9" type="ORF">FEZ08_01110</name>
</gene>
<dbReference type="Gene3D" id="3.10.20.320">
    <property type="entry name" value="Putative peptidoglycan bound protein (lpxtg motif)"/>
    <property type="match status" value="1"/>
</dbReference>
<keyword evidence="4" id="KW-0677">Repeat</keyword>
<keyword evidence="7" id="KW-1133">Transmembrane helix</keyword>
<dbReference type="Pfam" id="PF00746">
    <property type="entry name" value="Gram_pos_anchor"/>
    <property type="match status" value="1"/>
</dbReference>
<sequence length="467" mass="50768">MKRLPALVAVLGLGILLTQPLFLSAAAFSDVSAGNTVTEDTASSDNNITEPSSENMDELSSELETYSITTTSFGGWTLGDNMQEIVKLPNVVIDDALRKQLNTIFFGKPDSLDDISMQMLYTRTLGNADQNYVQTVGNTGKVLKLDADAITDFEGLRFLRVAISLNYSNGLNEYATTDNLFALASARAQLPPNGIGANIHSFTQILVTKKDTQYQYVEQGTSTYTYQPSLIPLMTDYDSRFDNTFPTICTTCPVASMRTLDLAKISDFPIINNNLVDAINYNTLTGTNVNPAGNTFAKYMYDENPDSSIIFRDQPLSFTYDSASGIVETTSDYFSFTERVGGFSAFATLTHAKIIFTGRVEVQYLDTAGNILAPSETTELPLQSSFTVPNAKAFDGYTLIKKPEATKITAGTQVLTFVYEKPSAAPAAEIENDTVSELPVTGENTLPYLLIGAGIAASGILLLKKRK</sequence>
<dbReference type="InterPro" id="IPR019931">
    <property type="entry name" value="LPXTG_anchor"/>
</dbReference>
<dbReference type="RefSeq" id="WP_138190128.1">
    <property type="nucleotide sequence ID" value="NZ_VBWP01000001.1"/>
</dbReference>
<evidence type="ECO:0000256" key="7">
    <source>
        <dbReference type="SAM" id="Phobius"/>
    </source>
</evidence>
<feature type="compositionally biased region" description="Polar residues" evidence="6">
    <location>
        <begin position="36"/>
        <end position="54"/>
    </location>
</feature>
<dbReference type="InterPro" id="IPR009459">
    <property type="entry name" value="MucBP_dom"/>
</dbReference>
<protein>
    <submittedName>
        <fullName evidence="9">LPXTG cell wall anchor domain-containing protein</fullName>
    </submittedName>
</protein>
<evidence type="ECO:0000256" key="6">
    <source>
        <dbReference type="SAM" id="MobiDB-lite"/>
    </source>
</evidence>
<evidence type="ECO:0000256" key="5">
    <source>
        <dbReference type="ARBA" id="ARBA00023088"/>
    </source>
</evidence>
<dbReference type="InParanoid" id="A0A5R8QHJ1"/>
<keyword evidence="7" id="KW-0812">Transmembrane</keyword>
<evidence type="ECO:0000256" key="4">
    <source>
        <dbReference type="ARBA" id="ARBA00022737"/>
    </source>
</evidence>
<evidence type="ECO:0000313" key="9">
    <source>
        <dbReference type="EMBL" id="TLG77515.1"/>
    </source>
</evidence>
<keyword evidence="2" id="KW-0964">Secreted</keyword>
<evidence type="ECO:0000259" key="8">
    <source>
        <dbReference type="PROSITE" id="PS50847"/>
    </source>
</evidence>
<dbReference type="AlphaFoldDB" id="A0A5R8QHJ1"/>
<feature type="domain" description="Gram-positive cocci surface proteins LPxTG" evidence="8">
    <location>
        <begin position="438"/>
        <end position="467"/>
    </location>
</feature>
<organism evidence="9 10">
    <name type="scientific">Culicoidibacter larvae</name>
    <dbReference type="NCBI Taxonomy" id="2579976"/>
    <lineage>
        <taxon>Bacteria</taxon>
        <taxon>Bacillati</taxon>
        <taxon>Bacillota</taxon>
        <taxon>Culicoidibacteria</taxon>
        <taxon>Culicoidibacterales</taxon>
        <taxon>Culicoidibacteraceae</taxon>
        <taxon>Culicoidibacter</taxon>
    </lineage>
</organism>
<keyword evidence="5" id="KW-0572">Peptidoglycan-anchor</keyword>
<keyword evidence="10" id="KW-1185">Reference proteome</keyword>
<feature type="transmembrane region" description="Helical" evidence="7">
    <location>
        <begin position="446"/>
        <end position="463"/>
    </location>
</feature>
<feature type="region of interest" description="Disordered" evidence="6">
    <location>
        <begin position="36"/>
        <end position="57"/>
    </location>
</feature>
<dbReference type="NCBIfam" id="TIGR01167">
    <property type="entry name" value="LPXTG_anchor"/>
    <property type="match status" value="1"/>
</dbReference>
<dbReference type="EMBL" id="VBWP01000001">
    <property type="protein sequence ID" value="TLG77515.1"/>
    <property type="molecule type" value="Genomic_DNA"/>
</dbReference>
<keyword evidence="7" id="KW-0472">Membrane</keyword>
<dbReference type="Proteomes" id="UP000306912">
    <property type="component" value="Unassembled WGS sequence"/>
</dbReference>
<accession>A0A5R8QHJ1</accession>
<keyword evidence="1" id="KW-0134">Cell wall</keyword>
<evidence type="ECO:0000256" key="2">
    <source>
        <dbReference type="ARBA" id="ARBA00022525"/>
    </source>
</evidence>
<evidence type="ECO:0000256" key="3">
    <source>
        <dbReference type="ARBA" id="ARBA00022729"/>
    </source>
</evidence>
<evidence type="ECO:0000313" key="10">
    <source>
        <dbReference type="Proteomes" id="UP000306912"/>
    </source>
</evidence>
<evidence type="ECO:0000256" key="1">
    <source>
        <dbReference type="ARBA" id="ARBA00022512"/>
    </source>
</evidence>
<keyword evidence="3" id="KW-0732">Signal</keyword>
<dbReference type="PROSITE" id="PS50847">
    <property type="entry name" value="GRAM_POS_ANCHORING"/>
    <property type="match status" value="1"/>
</dbReference>
<name>A0A5R8QHJ1_9FIRM</name>